<gene>
    <name evidence="2" type="ORF">KME15_09835</name>
</gene>
<evidence type="ECO:0000256" key="1">
    <source>
        <dbReference type="SAM" id="Phobius"/>
    </source>
</evidence>
<evidence type="ECO:0000313" key="3">
    <source>
        <dbReference type="Proteomes" id="UP000757435"/>
    </source>
</evidence>
<organism evidence="2 3">
    <name type="scientific">Drouetiella hepatica Uher 2000/2452</name>
    <dbReference type="NCBI Taxonomy" id="904376"/>
    <lineage>
        <taxon>Bacteria</taxon>
        <taxon>Bacillati</taxon>
        <taxon>Cyanobacteriota</taxon>
        <taxon>Cyanophyceae</taxon>
        <taxon>Oculatellales</taxon>
        <taxon>Oculatellaceae</taxon>
        <taxon>Drouetiella</taxon>
    </lineage>
</organism>
<accession>A0A951QBY6</accession>
<dbReference type="Pfam" id="PF04474">
    <property type="entry name" value="DUF554"/>
    <property type="match status" value="1"/>
</dbReference>
<feature type="transmembrane region" description="Helical" evidence="1">
    <location>
        <begin position="12"/>
        <end position="29"/>
    </location>
</feature>
<keyword evidence="1" id="KW-0812">Transmembrane</keyword>
<name>A0A951QBY6_9CYAN</name>
<dbReference type="InterPro" id="IPR007563">
    <property type="entry name" value="DUF554"/>
</dbReference>
<comment type="caution">
    <text evidence="2">The sequence shown here is derived from an EMBL/GenBank/DDBJ whole genome shotgun (WGS) entry which is preliminary data.</text>
</comment>
<proteinExistence type="predicted"/>
<reference evidence="2" key="2">
    <citation type="journal article" date="2022" name="Microbiol. Resour. Announc.">
        <title>Metagenome Sequencing to Explore Phylogenomics of Terrestrial Cyanobacteria.</title>
        <authorList>
            <person name="Ward R.D."/>
            <person name="Stajich J.E."/>
            <person name="Johansen J.R."/>
            <person name="Huntemann M."/>
            <person name="Clum A."/>
            <person name="Foster B."/>
            <person name="Foster B."/>
            <person name="Roux S."/>
            <person name="Palaniappan K."/>
            <person name="Varghese N."/>
            <person name="Mukherjee S."/>
            <person name="Reddy T.B.K."/>
            <person name="Daum C."/>
            <person name="Copeland A."/>
            <person name="Chen I.A."/>
            <person name="Ivanova N.N."/>
            <person name="Kyrpides N.C."/>
            <person name="Shapiro N."/>
            <person name="Eloe-Fadrosh E.A."/>
            <person name="Pietrasiak N."/>
        </authorList>
    </citation>
    <scope>NUCLEOTIDE SEQUENCE</scope>
    <source>
        <strain evidence="2">UHER 2000/2452</strain>
    </source>
</reference>
<feature type="transmembrane region" description="Helical" evidence="1">
    <location>
        <begin position="64"/>
        <end position="84"/>
    </location>
</feature>
<evidence type="ECO:0000313" key="2">
    <source>
        <dbReference type="EMBL" id="MBW4658965.1"/>
    </source>
</evidence>
<keyword evidence="1" id="KW-0472">Membrane</keyword>
<dbReference type="AlphaFoldDB" id="A0A951QBY6"/>
<feature type="transmembrane region" description="Helical" evidence="1">
    <location>
        <begin position="197"/>
        <end position="218"/>
    </location>
</feature>
<keyword evidence="1" id="KW-1133">Transmembrane helix</keyword>
<dbReference type="Proteomes" id="UP000757435">
    <property type="component" value="Unassembled WGS sequence"/>
</dbReference>
<dbReference type="PANTHER" id="PTHR36111">
    <property type="entry name" value="INNER MEMBRANE PROTEIN-RELATED"/>
    <property type="match status" value="1"/>
</dbReference>
<protein>
    <submittedName>
        <fullName evidence="2">DUF554 domain-containing protein</fullName>
    </submittedName>
</protein>
<feature type="transmembrane region" description="Helical" evidence="1">
    <location>
        <begin position="41"/>
        <end position="58"/>
    </location>
</feature>
<reference evidence="2" key="1">
    <citation type="submission" date="2021-05" db="EMBL/GenBank/DDBJ databases">
        <authorList>
            <person name="Pietrasiak N."/>
            <person name="Ward R."/>
            <person name="Stajich J.E."/>
            <person name="Kurbessoian T."/>
        </authorList>
    </citation>
    <scope>NUCLEOTIDE SEQUENCE</scope>
    <source>
        <strain evidence="2">UHER 2000/2452</strain>
    </source>
</reference>
<sequence length="248" mass="25942">MALDFWTRTSGTWINIATILIGTGLGLMLRGRLPLRMQKVITQGVGLIVLYVGISMAAELSQVTAGQVAGVIVGLVAIVIGGLLGEYCEIEERLTVLGDWLKHRFKGKGSFTEGFVAASLLFCIGPMALLGSLNNGLTGDNTILTLKASMDGLAAIALTSSYGIGSGFSVLPILVYQGGMSLAAGFLAQALPDPAHAPQVVLLTGVGGLMIMGLGFNLLQMGQIRVASFLPALLLTPIFYGIADWMSR</sequence>
<dbReference type="EMBL" id="JAHHHD010000008">
    <property type="protein sequence ID" value="MBW4658965.1"/>
    <property type="molecule type" value="Genomic_DNA"/>
</dbReference>
<dbReference type="PANTHER" id="PTHR36111:SF2">
    <property type="entry name" value="INNER MEMBRANE PROTEIN"/>
    <property type="match status" value="1"/>
</dbReference>
<feature type="transmembrane region" description="Helical" evidence="1">
    <location>
        <begin position="114"/>
        <end position="133"/>
    </location>
</feature>
<feature type="transmembrane region" description="Helical" evidence="1">
    <location>
        <begin position="153"/>
        <end position="176"/>
    </location>
</feature>
<feature type="transmembrane region" description="Helical" evidence="1">
    <location>
        <begin position="224"/>
        <end position="243"/>
    </location>
</feature>